<dbReference type="PANTHER" id="PTHR30069">
    <property type="entry name" value="TONB-DEPENDENT OUTER MEMBRANE RECEPTOR"/>
    <property type="match status" value="1"/>
</dbReference>
<keyword evidence="8 13" id="KW-0675">Receptor</keyword>
<dbReference type="RefSeq" id="WP_343791393.1">
    <property type="nucleotide sequence ID" value="NZ_BAAAGA010000002.1"/>
</dbReference>
<keyword evidence="3" id="KW-1134">Transmembrane beta strand</keyword>
<evidence type="ECO:0000256" key="1">
    <source>
        <dbReference type="ARBA" id="ARBA00004571"/>
    </source>
</evidence>
<feature type="signal peptide" evidence="11">
    <location>
        <begin position="1"/>
        <end position="23"/>
    </location>
</feature>
<evidence type="ECO:0000256" key="5">
    <source>
        <dbReference type="ARBA" id="ARBA00022729"/>
    </source>
</evidence>
<organism evidence="13 14">
    <name type="scientific">Brevundimonas kwangchunensis</name>
    <dbReference type="NCBI Taxonomy" id="322163"/>
    <lineage>
        <taxon>Bacteria</taxon>
        <taxon>Pseudomonadati</taxon>
        <taxon>Pseudomonadota</taxon>
        <taxon>Alphaproteobacteria</taxon>
        <taxon>Caulobacterales</taxon>
        <taxon>Caulobacteraceae</taxon>
        <taxon>Brevundimonas</taxon>
    </lineage>
</organism>
<dbReference type="InterPro" id="IPR039426">
    <property type="entry name" value="TonB-dep_rcpt-like"/>
</dbReference>
<dbReference type="InterPro" id="IPR000531">
    <property type="entry name" value="Beta-barrel_TonB"/>
</dbReference>
<keyword evidence="5 11" id="KW-0732">Signal</keyword>
<keyword evidence="6" id="KW-0798">TonB box</keyword>
<keyword evidence="4" id="KW-0812">Transmembrane</keyword>
<evidence type="ECO:0000256" key="2">
    <source>
        <dbReference type="ARBA" id="ARBA00022448"/>
    </source>
</evidence>
<evidence type="ECO:0000313" key="13">
    <source>
        <dbReference type="EMBL" id="GAA0617135.1"/>
    </source>
</evidence>
<dbReference type="EMBL" id="BAAAGA010000002">
    <property type="protein sequence ID" value="GAA0617135.1"/>
    <property type="molecule type" value="Genomic_DNA"/>
</dbReference>
<keyword evidence="14" id="KW-1185">Reference proteome</keyword>
<sequence>MSRTVLLATTALLMTAAATGAQAQAPAPQSAPQAEAGQQGVLVFEPAFFADQNPTTALDMVNRIPGFSVVDGDGSRGFEGSVGNVLVNGSRPASKNDSGSNVLGRTLASNVSRIELIRGGAPGIDMQGFSVVVNVITLTQSSQQTIVTGNAVLFEGGQDVYGGSIQFTAKDGDRSWGFTLSDGLSMSDSNGVGPVIRRDAAGTVIRDESFFNDQSGGGQSIRLNYADAFMGGKIDLTGRYGQNDFNNINLQTSPTVRRESRYGEEGTSGEFGAVYTRPLGSRFNLETRFIHEFSEFEGVSTNRTSLGGVDSPEQRFTSDGEASETILRGLVRFEQTPSMTWEFGGEVAYNMLETEQAFTIGGTPVPLPSASVTVEETRGELFGKGTWRVRDDLTLEGGLRLEDSTISQSGDADQEKSFFFAKPRLLATWTPMANTQFRVRLEREVGQLDFGDFAASADLDEENVFGGNIDLEPEQRWISELTFERRFWGDGIVSIGLRHDEITDAIDVIPLDGGLSAVGNIGDATLDQLALNVTVPMDRFGFTGGRLGFRNTWNHTEVTDPTTGETRPISNVRASQAVLSVSQDIASWKLQWGGAYIPLLGQTGYDPDFKSAWRGRDYFEFWTEYKPTPTLSIRAQINIWDNFDIERTAYADRLTRPISYIETRAIDPRTFYQIRLRKTF</sequence>
<evidence type="ECO:0000256" key="7">
    <source>
        <dbReference type="ARBA" id="ARBA00023136"/>
    </source>
</evidence>
<dbReference type="Proteomes" id="UP001501352">
    <property type="component" value="Unassembled WGS sequence"/>
</dbReference>
<keyword evidence="9" id="KW-0998">Cell outer membrane</keyword>
<evidence type="ECO:0000256" key="9">
    <source>
        <dbReference type="ARBA" id="ARBA00023237"/>
    </source>
</evidence>
<name>A0ABP3RY21_9CAUL</name>
<evidence type="ECO:0000256" key="11">
    <source>
        <dbReference type="SAM" id="SignalP"/>
    </source>
</evidence>
<proteinExistence type="predicted"/>
<reference evidence="14" key="1">
    <citation type="journal article" date="2019" name="Int. J. Syst. Evol. Microbiol.">
        <title>The Global Catalogue of Microorganisms (GCM) 10K type strain sequencing project: providing services to taxonomists for standard genome sequencing and annotation.</title>
        <authorList>
            <consortium name="The Broad Institute Genomics Platform"/>
            <consortium name="The Broad Institute Genome Sequencing Center for Infectious Disease"/>
            <person name="Wu L."/>
            <person name="Ma J."/>
        </authorList>
    </citation>
    <scope>NUCLEOTIDE SEQUENCE [LARGE SCALE GENOMIC DNA]</scope>
    <source>
        <strain evidence="14">JCM 12928</strain>
    </source>
</reference>
<keyword evidence="2" id="KW-0813">Transport</keyword>
<feature type="domain" description="TonB-dependent receptor-like beta-barrel" evidence="12">
    <location>
        <begin position="161"/>
        <end position="607"/>
    </location>
</feature>
<protein>
    <submittedName>
        <fullName evidence="13">TonB-dependent receptor</fullName>
    </submittedName>
</protein>
<accession>A0ABP3RY21</accession>
<gene>
    <name evidence="13" type="ORF">GCM10009422_10380</name>
</gene>
<evidence type="ECO:0000256" key="6">
    <source>
        <dbReference type="ARBA" id="ARBA00023077"/>
    </source>
</evidence>
<evidence type="ECO:0000256" key="4">
    <source>
        <dbReference type="ARBA" id="ARBA00022692"/>
    </source>
</evidence>
<keyword evidence="7" id="KW-0472">Membrane</keyword>
<evidence type="ECO:0000256" key="10">
    <source>
        <dbReference type="SAM" id="MobiDB-lite"/>
    </source>
</evidence>
<comment type="caution">
    <text evidence="13">The sequence shown here is derived from an EMBL/GenBank/DDBJ whole genome shotgun (WGS) entry which is preliminary data.</text>
</comment>
<dbReference type="SUPFAM" id="SSF56935">
    <property type="entry name" value="Porins"/>
    <property type="match status" value="1"/>
</dbReference>
<dbReference type="PANTHER" id="PTHR30069:SF29">
    <property type="entry name" value="HEMOGLOBIN AND HEMOGLOBIN-HAPTOGLOBIN-BINDING PROTEIN 1-RELATED"/>
    <property type="match status" value="1"/>
</dbReference>
<feature type="chain" id="PRO_5046413595" evidence="11">
    <location>
        <begin position="24"/>
        <end position="680"/>
    </location>
</feature>
<evidence type="ECO:0000256" key="8">
    <source>
        <dbReference type="ARBA" id="ARBA00023170"/>
    </source>
</evidence>
<evidence type="ECO:0000313" key="14">
    <source>
        <dbReference type="Proteomes" id="UP001501352"/>
    </source>
</evidence>
<dbReference type="InterPro" id="IPR036942">
    <property type="entry name" value="Beta-barrel_TonB_sf"/>
</dbReference>
<feature type="region of interest" description="Disordered" evidence="10">
    <location>
        <begin position="301"/>
        <end position="320"/>
    </location>
</feature>
<evidence type="ECO:0000256" key="3">
    <source>
        <dbReference type="ARBA" id="ARBA00022452"/>
    </source>
</evidence>
<dbReference type="Gene3D" id="2.40.170.20">
    <property type="entry name" value="TonB-dependent receptor, beta-barrel domain"/>
    <property type="match status" value="1"/>
</dbReference>
<dbReference type="Pfam" id="PF00593">
    <property type="entry name" value="TonB_dep_Rec_b-barrel"/>
    <property type="match status" value="1"/>
</dbReference>
<evidence type="ECO:0000259" key="12">
    <source>
        <dbReference type="Pfam" id="PF00593"/>
    </source>
</evidence>
<comment type="subcellular location">
    <subcellularLocation>
        <location evidence="1">Cell outer membrane</location>
        <topology evidence="1">Multi-pass membrane protein</topology>
    </subcellularLocation>
</comment>